<evidence type="ECO:0000313" key="3">
    <source>
        <dbReference type="Proteomes" id="UP000094053"/>
    </source>
</evidence>
<feature type="signal peptide" evidence="1">
    <location>
        <begin position="1"/>
        <end position="26"/>
    </location>
</feature>
<feature type="chain" id="PRO_5039333621" description="SIMPL domain-containing protein" evidence="1">
    <location>
        <begin position="27"/>
        <end position="250"/>
    </location>
</feature>
<dbReference type="Gene3D" id="3.30.70.2970">
    <property type="entry name" value="Protein of unknown function (DUF541), domain 2"/>
    <property type="match status" value="1"/>
</dbReference>
<sequence length="250" mass="25685">MPFAARVKTPTRVLAAAALGLIAVLAGCDASPSPIVSGSDTEVRQVTVVGSGEVQGTPDTLTITAAMEVTGPDAAAALNQTSQLQRGVIDGLVDDAGIDRKDINTSQVSVQPQYAGPGGGPNIAGYQASNTIDIKVRELNNAARVFDIIAGTGGNATRINNVTLGIEDDSQLVREARARAFNDAKSRAEQYALLAELDLGKVISISEVPSSSPPTPYPGARGGAAEMASVPIEPGQQTVGFNVTVVYELT</sequence>
<keyword evidence="3" id="KW-1185">Reference proteome</keyword>
<dbReference type="InterPro" id="IPR007497">
    <property type="entry name" value="SIMPL/DUF541"/>
</dbReference>
<evidence type="ECO:0000313" key="2">
    <source>
        <dbReference type="EMBL" id="ODQ88322.1"/>
    </source>
</evidence>
<dbReference type="EMBL" id="MIHA01000015">
    <property type="protein sequence ID" value="ODQ88322.1"/>
    <property type="molecule type" value="Genomic_DNA"/>
</dbReference>
<name>A0A1E3RFU3_MYCFV</name>
<comment type="caution">
    <text evidence="2">The sequence shown here is derived from an EMBL/GenBank/DDBJ whole genome shotgun (WGS) entry which is preliminary data.</text>
</comment>
<gene>
    <name evidence="2" type="ORF">BHQ18_19430</name>
</gene>
<evidence type="ECO:0008006" key="4">
    <source>
        <dbReference type="Google" id="ProtNLM"/>
    </source>
</evidence>
<dbReference type="STRING" id="1776.BHQ18_19430"/>
<keyword evidence="1" id="KW-0732">Signal</keyword>
<reference evidence="3" key="1">
    <citation type="submission" date="2016-09" db="EMBL/GenBank/DDBJ databases">
        <authorList>
            <person name="Greninger A.L."/>
            <person name="Jerome K.R."/>
            <person name="Mcnair B."/>
            <person name="Wallis C."/>
            <person name="Fang F."/>
        </authorList>
    </citation>
    <scope>NUCLEOTIDE SEQUENCE [LARGE SCALE GENOMIC DNA]</scope>
    <source>
        <strain evidence="3">M6</strain>
    </source>
</reference>
<dbReference type="OrthoDB" id="5195768at2"/>
<dbReference type="InterPro" id="IPR052022">
    <property type="entry name" value="26kDa_periplasmic_antigen"/>
</dbReference>
<dbReference type="PROSITE" id="PS51257">
    <property type="entry name" value="PROKAR_LIPOPROTEIN"/>
    <property type="match status" value="1"/>
</dbReference>
<evidence type="ECO:0000256" key="1">
    <source>
        <dbReference type="SAM" id="SignalP"/>
    </source>
</evidence>
<dbReference type="Proteomes" id="UP000094053">
    <property type="component" value="Unassembled WGS sequence"/>
</dbReference>
<protein>
    <recommendedName>
        <fullName evidence="4">SIMPL domain-containing protein</fullName>
    </recommendedName>
</protein>
<dbReference type="Gene3D" id="3.30.110.170">
    <property type="entry name" value="Protein of unknown function (DUF541), domain 1"/>
    <property type="match status" value="1"/>
</dbReference>
<organism evidence="2 3">
    <name type="scientific">Mycolicibacterium flavescens</name>
    <name type="common">Mycobacterium flavescens</name>
    <dbReference type="NCBI Taxonomy" id="1776"/>
    <lineage>
        <taxon>Bacteria</taxon>
        <taxon>Bacillati</taxon>
        <taxon>Actinomycetota</taxon>
        <taxon>Actinomycetes</taxon>
        <taxon>Mycobacteriales</taxon>
        <taxon>Mycobacteriaceae</taxon>
        <taxon>Mycolicibacterium</taxon>
    </lineage>
</organism>
<dbReference type="PANTHER" id="PTHR34387:SF1">
    <property type="entry name" value="PERIPLASMIC IMMUNOGENIC PROTEIN"/>
    <property type="match status" value="1"/>
</dbReference>
<proteinExistence type="predicted"/>
<dbReference type="AlphaFoldDB" id="A0A1E3RFU3"/>
<dbReference type="RefSeq" id="WP_069415292.1">
    <property type="nucleotide sequence ID" value="NZ_JACKUL010000023.1"/>
</dbReference>
<accession>A0A1E3RFU3</accession>
<dbReference type="PANTHER" id="PTHR34387">
    <property type="entry name" value="SLR1258 PROTEIN"/>
    <property type="match status" value="1"/>
</dbReference>
<dbReference type="Pfam" id="PF04402">
    <property type="entry name" value="SIMPL"/>
    <property type="match status" value="1"/>
</dbReference>
<dbReference type="GO" id="GO:0006974">
    <property type="term" value="P:DNA damage response"/>
    <property type="evidence" value="ECO:0007669"/>
    <property type="project" value="TreeGrafter"/>
</dbReference>